<feature type="transmembrane region" description="Helical" evidence="1">
    <location>
        <begin position="12"/>
        <end position="35"/>
    </location>
</feature>
<protein>
    <submittedName>
        <fullName evidence="2">Agglutinin biogenesis protein MshB</fullName>
    </submittedName>
</protein>
<gene>
    <name evidence="2" type="ORF">ACI2JU_20420</name>
</gene>
<evidence type="ECO:0000313" key="3">
    <source>
        <dbReference type="Proteomes" id="UP001620262"/>
    </source>
</evidence>
<dbReference type="Proteomes" id="UP001620262">
    <property type="component" value="Unassembled WGS sequence"/>
</dbReference>
<keyword evidence="1" id="KW-1133">Transmembrane helix</keyword>
<evidence type="ECO:0000256" key="1">
    <source>
        <dbReference type="SAM" id="Phobius"/>
    </source>
</evidence>
<dbReference type="InterPro" id="IPR012902">
    <property type="entry name" value="N_methyl_site"/>
</dbReference>
<dbReference type="EMBL" id="JBJDOT010000039">
    <property type="protein sequence ID" value="MFK3866219.1"/>
    <property type="molecule type" value="Genomic_DNA"/>
</dbReference>
<dbReference type="InterPro" id="IPR045584">
    <property type="entry name" value="Pilin-like"/>
</dbReference>
<dbReference type="PROSITE" id="PS00409">
    <property type="entry name" value="PROKAR_NTER_METHYL"/>
    <property type="match status" value="1"/>
</dbReference>
<organism evidence="2 3">
    <name type="scientific">Pseudoalteromonas rhizosphaerae</name>
    <dbReference type="NCBI Taxonomy" id="2518973"/>
    <lineage>
        <taxon>Bacteria</taxon>
        <taxon>Pseudomonadati</taxon>
        <taxon>Pseudomonadota</taxon>
        <taxon>Gammaproteobacteria</taxon>
        <taxon>Alteromonadales</taxon>
        <taxon>Pseudoalteromonadaceae</taxon>
        <taxon>Pseudoalteromonas</taxon>
    </lineage>
</organism>
<dbReference type="Gene3D" id="3.30.700.10">
    <property type="entry name" value="Glycoprotein, Type 4 Pilin"/>
    <property type="match status" value="1"/>
</dbReference>
<keyword evidence="1" id="KW-0472">Membrane</keyword>
<proteinExistence type="predicted"/>
<reference evidence="2 3" key="1">
    <citation type="submission" date="2024-11" db="EMBL/GenBank/DDBJ databases">
        <title>The Natural Products Discovery Center: Release of the First 8490 Sequenced Strains for Exploring Actinobacteria Biosynthetic Diversity.</title>
        <authorList>
            <person name="Kalkreuter E."/>
            <person name="Kautsar S.A."/>
            <person name="Yang D."/>
            <person name="Bader C.D."/>
            <person name="Teijaro C.N."/>
            <person name="Fluegel L."/>
            <person name="Davis C.M."/>
            <person name="Simpson J.R."/>
            <person name="Lauterbach L."/>
            <person name="Steele A.D."/>
            <person name="Gui C."/>
            <person name="Meng S."/>
            <person name="Li G."/>
            <person name="Viehrig K."/>
            <person name="Ye F."/>
            <person name="Su P."/>
            <person name="Kiefer A.F."/>
            <person name="Nichols A."/>
            <person name="Cepeda A.J."/>
            <person name="Yan W."/>
            <person name="Fan B."/>
            <person name="Jiang Y."/>
            <person name="Adhikari A."/>
            <person name="Zheng C.-J."/>
            <person name="Schuster L."/>
            <person name="Cowan T.M."/>
            <person name="Smanski M.J."/>
            <person name="Chevrette M.G."/>
            <person name="De Carvalho L.P.S."/>
            <person name="Shen B."/>
        </authorList>
    </citation>
    <scope>NUCLEOTIDE SEQUENCE [LARGE SCALE GENOMIC DNA]</scope>
    <source>
        <strain evidence="2 3">NPDC078403</strain>
    </source>
</reference>
<keyword evidence="1" id="KW-0812">Transmembrane</keyword>
<evidence type="ECO:0000313" key="2">
    <source>
        <dbReference type="EMBL" id="MFK3866219.1"/>
    </source>
</evidence>
<dbReference type="RefSeq" id="WP_182740307.1">
    <property type="nucleotide sequence ID" value="NZ_JBJDOT010000039.1"/>
</dbReference>
<keyword evidence="3" id="KW-1185">Reference proteome</keyword>
<name>A0ABW8L2F8_9GAMM</name>
<dbReference type="SUPFAM" id="SSF54523">
    <property type="entry name" value="Pili subunits"/>
    <property type="match status" value="1"/>
</dbReference>
<sequence length="197" mass="21131">MPSKPGHIAGFSLLELVLVVILLAIVMSVAVPQFLDIKERAHRSNIDAVAGGFASAVGLIRGQWELDARPSGNGVSQFVTHINYGGVVVGVDGRLGTPTSDETEQENTQALVMSSYKCQQVLNVILQGAPSNTLSSDASVVKDAKFLVRYNADKLQCIYYLTHSLDAKNIPIDGEPYVGTSGFSYFPVTGKVQIFKS</sequence>
<accession>A0ABW8L2F8</accession>
<comment type="caution">
    <text evidence="2">The sequence shown here is derived from an EMBL/GenBank/DDBJ whole genome shotgun (WGS) entry which is preliminary data.</text>
</comment>